<dbReference type="Gene3D" id="3.30.420.10">
    <property type="entry name" value="Ribonuclease H-like superfamily/Ribonuclease H"/>
    <property type="match status" value="2"/>
</dbReference>
<evidence type="ECO:0000313" key="3">
    <source>
        <dbReference type="Proteomes" id="UP001151760"/>
    </source>
</evidence>
<dbReference type="InterPro" id="IPR036397">
    <property type="entry name" value="RNaseH_sf"/>
</dbReference>
<dbReference type="SUPFAM" id="SSF53098">
    <property type="entry name" value="Ribonuclease H-like"/>
    <property type="match status" value="2"/>
</dbReference>
<dbReference type="PANTHER" id="PTHR48475:SF2">
    <property type="entry name" value="RIBONUCLEASE H"/>
    <property type="match status" value="1"/>
</dbReference>
<feature type="domain" description="Integrase catalytic" evidence="1">
    <location>
        <begin position="249"/>
        <end position="414"/>
    </location>
</feature>
<dbReference type="PANTHER" id="PTHR48475">
    <property type="entry name" value="RIBONUCLEASE H"/>
    <property type="match status" value="1"/>
</dbReference>
<evidence type="ECO:0000313" key="2">
    <source>
        <dbReference type="EMBL" id="GJS76803.1"/>
    </source>
</evidence>
<dbReference type="Pfam" id="PF17921">
    <property type="entry name" value="Integrase_H2C2"/>
    <property type="match status" value="1"/>
</dbReference>
<organism evidence="2 3">
    <name type="scientific">Tanacetum coccineum</name>
    <dbReference type="NCBI Taxonomy" id="301880"/>
    <lineage>
        <taxon>Eukaryota</taxon>
        <taxon>Viridiplantae</taxon>
        <taxon>Streptophyta</taxon>
        <taxon>Embryophyta</taxon>
        <taxon>Tracheophyta</taxon>
        <taxon>Spermatophyta</taxon>
        <taxon>Magnoliopsida</taxon>
        <taxon>eudicotyledons</taxon>
        <taxon>Gunneridae</taxon>
        <taxon>Pentapetalae</taxon>
        <taxon>asterids</taxon>
        <taxon>campanulids</taxon>
        <taxon>Asterales</taxon>
        <taxon>Asteraceae</taxon>
        <taxon>Asteroideae</taxon>
        <taxon>Anthemideae</taxon>
        <taxon>Anthemidinae</taxon>
        <taxon>Tanacetum</taxon>
    </lineage>
</organism>
<dbReference type="InterPro" id="IPR001584">
    <property type="entry name" value="Integrase_cat-core"/>
</dbReference>
<dbReference type="Pfam" id="PF00665">
    <property type="entry name" value="rve"/>
    <property type="match status" value="1"/>
</dbReference>
<keyword evidence="2" id="KW-0808">Transferase</keyword>
<sequence>MYALWFQFTASSNEAEYEALIVGLRIAAQMGVRNVQVSVDSKLVANQVLGTYVAKEQNVIKYLEEVKGLVNGFASFSISQVPRSKNKKADALSKIASTSFAHLSKQVLVEILKEKSIHEEEVATVVEGEGITWMTPIIEYLKDGTLPGDRKEESKLRIKARQYELMEGILYRRSFLKLWLRCVGPLQVNYMIREIHEGSCSMHAGPQSVVAKAMRMGYYWSTMHRDARDMIRTCNDCQIHLPVPRIPQQPLTPITAPWPFYKWGIDIAGPFPEGPGKVKFLIVAMDYFTKWIKVKAVATITENQVKKFIWDNIVCRFGLLGEIVSDNDKKFSDNPFKDWCDKLNITQRFASVKHSQSNGLVEKANRSLGEGINARLGEGNKNWIEELPYVLWAHRTMIKSSHGDTPFSLTYGTEAVIPAEIGMPTYRTATVDTVHNDEELQLNLDLLEEKRERAAICEAKAKMKMTKYYNARVRGVAFRSGDFVYHSNYASHAAVGGKLRPKWEGPYEVTEALGDGAYKLRTMDGADLPRTWNIANLKKCYL</sequence>
<dbReference type="InterPro" id="IPR002156">
    <property type="entry name" value="RNaseH_domain"/>
</dbReference>
<keyword evidence="2" id="KW-0695">RNA-directed DNA polymerase</keyword>
<dbReference type="GO" id="GO:0003964">
    <property type="term" value="F:RNA-directed DNA polymerase activity"/>
    <property type="evidence" value="ECO:0007669"/>
    <property type="project" value="UniProtKB-KW"/>
</dbReference>
<dbReference type="Proteomes" id="UP001151760">
    <property type="component" value="Unassembled WGS sequence"/>
</dbReference>
<dbReference type="InterPro" id="IPR012337">
    <property type="entry name" value="RNaseH-like_sf"/>
</dbReference>
<evidence type="ECO:0000259" key="1">
    <source>
        <dbReference type="PROSITE" id="PS50994"/>
    </source>
</evidence>
<reference evidence="2" key="1">
    <citation type="journal article" date="2022" name="Int. J. Mol. Sci.">
        <title>Draft Genome of Tanacetum Coccineum: Genomic Comparison of Closely Related Tanacetum-Family Plants.</title>
        <authorList>
            <person name="Yamashiro T."/>
            <person name="Shiraishi A."/>
            <person name="Nakayama K."/>
            <person name="Satake H."/>
        </authorList>
    </citation>
    <scope>NUCLEOTIDE SEQUENCE</scope>
</reference>
<dbReference type="Gene3D" id="1.10.340.70">
    <property type="match status" value="1"/>
</dbReference>
<dbReference type="CDD" id="cd09279">
    <property type="entry name" value="RNase_HI_like"/>
    <property type="match status" value="1"/>
</dbReference>
<proteinExistence type="predicted"/>
<name>A0ABQ4YJ74_9ASTR</name>
<reference evidence="2" key="2">
    <citation type="submission" date="2022-01" db="EMBL/GenBank/DDBJ databases">
        <authorList>
            <person name="Yamashiro T."/>
            <person name="Shiraishi A."/>
            <person name="Satake H."/>
            <person name="Nakayama K."/>
        </authorList>
    </citation>
    <scope>NUCLEOTIDE SEQUENCE</scope>
</reference>
<dbReference type="PROSITE" id="PS50994">
    <property type="entry name" value="INTEGRASE"/>
    <property type="match status" value="1"/>
</dbReference>
<dbReference type="InterPro" id="IPR041588">
    <property type="entry name" value="Integrase_H2C2"/>
</dbReference>
<gene>
    <name evidence="2" type="ORF">Tco_0726684</name>
</gene>
<comment type="caution">
    <text evidence="2">The sequence shown here is derived from an EMBL/GenBank/DDBJ whole genome shotgun (WGS) entry which is preliminary data.</text>
</comment>
<dbReference type="EMBL" id="BQNB010010402">
    <property type="protein sequence ID" value="GJS76803.1"/>
    <property type="molecule type" value="Genomic_DNA"/>
</dbReference>
<keyword evidence="2" id="KW-0548">Nucleotidyltransferase</keyword>
<dbReference type="Pfam" id="PF13456">
    <property type="entry name" value="RVT_3"/>
    <property type="match status" value="1"/>
</dbReference>
<keyword evidence="3" id="KW-1185">Reference proteome</keyword>
<protein>
    <submittedName>
        <fullName evidence="2">Reverse transcriptase domain-containing protein</fullName>
    </submittedName>
</protein>
<accession>A0ABQ4YJ74</accession>